<dbReference type="InterPro" id="IPR036388">
    <property type="entry name" value="WH-like_DNA-bd_sf"/>
</dbReference>
<dbReference type="InParanoid" id="I3EJV1"/>
<dbReference type="Pfam" id="PF00271">
    <property type="entry name" value="Helicase_C"/>
    <property type="match status" value="1"/>
</dbReference>
<dbReference type="SUPFAM" id="SSF52540">
    <property type="entry name" value="P-loop containing nucleoside triphosphate hydrolases"/>
    <property type="match status" value="1"/>
</dbReference>
<dbReference type="STRING" id="935791.I3EJV1"/>
<dbReference type="Gene3D" id="1.10.10.10">
    <property type="entry name" value="Winged helix-like DNA-binding domain superfamily/Winged helix DNA-binding domain"/>
    <property type="match status" value="1"/>
</dbReference>
<name>I3EJV1_NEMP3</name>
<dbReference type="PANTHER" id="PTHR47961">
    <property type="entry name" value="DNA POLYMERASE THETA, PUTATIVE (AFU_ORTHOLOGUE AFUA_1G05260)-RELATED"/>
    <property type="match status" value="1"/>
</dbReference>
<dbReference type="OMA" id="FLFIRMN"/>
<keyword evidence="1" id="KW-0547">Nucleotide-binding</keyword>
<dbReference type="InterPro" id="IPR057842">
    <property type="entry name" value="WH_MER3"/>
</dbReference>
<dbReference type="InterPro" id="IPR004179">
    <property type="entry name" value="Sec63-dom"/>
</dbReference>
<dbReference type="PANTHER" id="PTHR47961:SF4">
    <property type="entry name" value="ACTIVATING SIGNAL COINTEGRATOR 1 COMPLEX SUBUNIT 3"/>
    <property type="match status" value="1"/>
</dbReference>
<dbReference type="GO" id="GO:0003676">
    <property type="term" value="F:nucleic acid binding"/>
    <property type="evidence" value="ECO:0007669"/>
    <property type="project" value="InterPro"/>
</dbReference>
<dbReference type="Pfam" id="PF00270">
    <property type="entry name" value="DEAD"/>
    <property type="match status" value="1"/>
</dbReference>
<gene>
    <name evidence="7" type="ORF">NEQG_00268</name>
</gene>
<dbReference type="PROSITE" id="PS51194">
    <property type="entry name" value="HELICASE_CTER"/>
    <property type="match status" value="1"/>
</dbReference>
<dbReference type="Pfam" id="PF23445">
    <property type="entry name" value="WHD_SNRNP200"/>
    <property type="match status" value="1"/>
</dbReference>
<dbReference type="Pfam" id="PF02889">
    <property type="entry name" value="Sec63"/>
    <property type="match status" value="1"/>
</dbReference>
<dbReference type="Gene3D" id="1.10.3380.10">
    <property type="entry name" value="Sec63 N-terminal domain-like domain"/>
    <property type="match status" value="1"/>
</dbReference>
<dbReference type="FunFam" id="3.40.50.300:FF:003287">
    <property type="entry name" value="U5 small nuclear ribonucleoprotein 200 kDa helicase"/>
    <property type="match status" value="1"/>
</dbReference>
<dbReference type="SMART" id="SM00490">
    <property type="entry name" value="HELICc"/>
    <property type="match status" value="1"/>
</dbReference>
<evidence type="ECO:0000313" key="8">
    <source>
        <dbReference type="Proteomes" id="UP000002872"/>
    </source>
</evidence>
<dbReference type="GO" id="GO:0005524">
    <property type="term" value="F:ATP binding"/>
    <property type="evidence" value="ECO:0007669"/>
    <property type="project" value="UniProtKB-KW"/>
</dbReference>
<dbReference type="GO" id="GO:0004386">
    <property type="term" value="F:helicase activity"/>
    <property type="evidence" value="ECO:0007669"/>
    <property type="project" value="UniProtKB-KW"/>
</dbReference>
<keyword evidence="2" id="KW-0378">Hydrolase</keyword>
<dbReference type="InterPro" id="IPR001650">
    <property type="entry name" value="Helicase_C-like"/>
</dbReference>
<evidence type="ECO:0000256" key="2">
    <source>
        <dbReference type="ARBA" id="ARBA00022801"/>
    </source>
</evidence>
<accession>I3EJV1</accession>
<keyword evidence="8" id="KW-1185">Reference proteome</keyword>
<reference evidence="7" key="1">
    <citation type="submission" date="2011-01" db="EMBL/GenBank/DDBJ databases">
        <title>The Genome Sequence of Nematocida parisii strain ERTm3.</title>
        <authorList>
            <consortium name="The Broad Institute Genome Sequencing Platform"/>
            <consortium name="The Broad Institute Genome Sequencing Center for Infectious Disease"/>
            <person name="Cuomo C."/>
            <person name="Troemel E."/>
            <person name="Young S.K."/>
            <person name="Zeng Q."/>
            <person name="Gargeya S."/>
            <person name="Fitzgerald M."/>
            <person name="Haas B."/>
            <person name="Abouelleil A."/>
            <person name="Alvarado L."/>
            <person name="Arachchi H.M."/>
            <person name="Berlin A."/>
            <person name="Chapman S.B."/>
            <person name="Gearin G."/>
            <person name="Goldberg J."/>
            <person name="Griggs A."/>
            <person name="Gujja S."/>
            <person name="Hansen M."/>
            <person name="Heiman D."/>
            <person name="Howarth C."/>
            <person name="Larimer J."/>
            <person name="Lui A."/>
            <person name="MacDonald P.J.P."/>
            <person name="McCowen C."/>
            <person name="Montmayeur A."/>
            <person name="Murphy C."/>
            <person name="Neiman D."/>
            <person name="Pearson M."/>
            <person name="Priest M."/>
            <person name="Roberts A."/>
            <person name="Saif S."/>
            <person name="Shea T."/>
            <person name="Sisk P."/>
            <person name="Stolte C."/>
            <person name="Sykes S."/>
            <person name="Wortman J."/>
            <person name="Nusbaum C."/>
            <person name="Birren B."/>
        </authorList>
    </citation>
    <scope>NUCLEOTIDE SEQUENCE</scope>
    <source>
        <strain evidence="7">ERTm3</strain>
    </source>
</reference>
<dbReference type="VEuPathDB" id="MicrosporidiaDB:NEQG_00268"/>
<dbReference type="PROSITE" id="PS51192">
    <property type="entry name" value="HELICASE_ATP_BIND_1"/>
    <property type="match status" value="1"/>
</dbReference>
<dbReference type="SMART" id="SM00487">
    <property type="entry name" value="DEXDc"/>
    <property type="match status" value="1"/>
</dbReference>
<evidence type="ECO:0000259" key="5">
    <source>
        <dbReference type="PROSITE" id="PS51192"/>
    </source>
</evidence>
<protein>
    <submittedName>
        <fullName evidence="7">Uncharacterized protein</fullName>
    </submittedName>
</protein>
<dbReference type="Proteomes" id="UP000002872">
    <property type="component" value="Unassembled WGS sequence"/>
</dbReference>
<dbReference type="GO" id="GO:0016787">
    <property type="term" value="F:hydrolase activity"/>
    <property type="evidence" value="ECO:0007669"/>
    <property type="project" value="UniProtKB-KW"/>
</dbReference>
<dbReference type="InterPro" id="IPR050474">
    <property type="entry name" value="Hel308_SKI2-like"/>
</dbReference>
<feature type="domain" description="Helicase ATP-binding" evidence="5">
    <location>
        <begin position="137"/>
        <end position="310"/>
    </location>
</feature>
<organism evidence="7 8">
    <name type="scientific">Nematocida parisii (strain ERTm3)</name>
    <name type="common">Nematode killer fungus</name>
    <dbReference type="NCBI Taxonomy" id="935791"/>
    <lineage>
        <taxon>Eukaryota</taxon>
        <taxon>Fungi</taxon>
        <taxon>Fungi incertae sedis</taxon>
        <taxon>Microsporidia</taxon>
        <taxon>Nematocida</taxon>
    </lineage>
</organism>
<dbReference type="OrthoDB" id="5575at2759"/>
<dbReference type="InterPro" id="IPR027417">
    <property type="entry name" value="P-loop_NTPase"/>
</dbReference>
<evidence type="ECO:0000256" key="4">
    <source>
        <dbReference type="ARBA" id="ARBA00022840"/>
    </source>
</evidence>
<dbReference type="SMART" id="SM00973">
    <property type="entry name" value="Sec63"/>
    <property type="match status" value="1"/>
</dbReference>
<dbReference type="CDD" id="cd18795">
    <property type="entry name" value="SF2_C_Ski2"/>
    <property type="match status" value="1"/>
</dbReference>
<keyword evidence="4" id="KW-0067">ATP-binding</keyword>
<dbReference type="Gene3D" id="3.40.50.300">
    <property type="entry name" value="P-loop containing nucleotide triphosphate hydrolases"/>
    <property type="match status" value="2"/>
</dbReference>
<dbReference type="AlphaFoldDB" id="I3EJV1"/>
<dbReference type="HOGENOM" id="CLU_296666_0_0_1"/>
<keyword evidence="3" id="KW-0347">Helicase</keyword>
<feature type="domain" description="Helicase C-terminal" evidence="6">
    <location>
        <begin position="352"/>
        <end position="538"/>
    </location>
</feature>
<dbReference type="InterPro" id="IPR011545">
    <property type="entry name" value="DEAD/DEAH_box_helicase_dom"/>
</dbReference>
<dbReference type="GO" id="GO:0005634">
    <property type="term" value="C:nucleus"/>
    <property type="evidence" value="ECO:0007669"/>
    <property type="project" value="TreeGrafter"/>
</dbReference>
<evidence type="ECO:0000313" key="7">
    <source>
        <dbReference type="EMBL" id="EIJ89498.1"/>
    </source>
</evidence>
<evidence type="ECO:0000259" key="6">
    <source>
        <dbReference type="PROSITE" id="PS51194"/>
    </source>
</evidence>
<sequence>MQNLINKLTGLFGVTEKESEAMIRKALKSTTPEEDLLDLVGESSIEDIVTVLAEGKKKEKTFTVTHQVLSVDEKLDKIFAPKLKRVSTEYYDEYIMESPAPSTSVERVSVQEVSERYRKVFSSGYKEFNQVQSSVFDSVYRTKENVLVCAPTGAGKTDIALLSIVKQLEGRSHSDKSKIIYIAPMKALASEITNKFRHRLPVFVSEYTGDMELTKEELEKSTVLVCTPEKYDVSTRKISSFLLSHTSLIILDEIHILNDSRGPTIEAIVSRLKLASEKCQKQIRMVGISATLPNPKDIGDFLMVNKKHMHVFGPGDRPVPITYSVIGTRKTVDVSANNMTKRLDTREKMIYVLKERVNKVLNEHHQVIVFVHTRGNTLALANILSEDIEPDEIKAEEAESAGITGEMKDVYSKGMFIHNAGLPRSIREFAEEKFRQKKVKVLVSTSTLAWGVNLPARAVIIFGTEIYVVEKGGYINIDILNIQQMFGRAGRPQYDTVAEGVLITDHKSLSTYVRMLRVEDPIESDLLKTLPEKLSTEIYLRNIKDRSDAVKWFKTTFLFIRMNRVPEKYGIIPSQISGLISDYILLSFDRLKELKLIRECDSSKIILTTDLGRIISHYFLSESTLTEWDNLSNEKSVITYLSKSDEYKNILIRSEDRKGLGIRNDQEELTVEKKIEILISKHIQNRKLKGHSLVIDQKYILENIERILGGLSEYFLYLRDYKNAYNTLYMRRQLMKGVKTEIMDVDIISNKHSLLLSRPVSGYIIIRSHKELIKIVKIEQERDCYMTHNIRRVSNITKISSKEVFTGRLEIIPVREYSTDELWLVDSALSYISGYRIEYEDNEDSEQFESPRSFDRKIQFKRTDSVIIEEVPNVNRKEFYALVRILIYERIKEIRQRKNDKIIIIVKDQEEEENYLTEYQRLSFIDNVSFEKDRLCFSSTNGIYRISNTMNDSWTIGICSVDRLRQVIGKYGNSLYIFNGFTKKHRIYSESILRMINTNVLIYEKPNVSDYIKQRYL</sequence>
<proteinExistence type="predicted"/>
<dbReference type="SUPFAM" id="SSF158702">
    <property type="entry name" value="Sec63 N-terminal domain-like"/>
    <property type="match status" value="1"/>
</dbReference>
<dbReference type="InterPro" id="IPR014001">
    <property type="entry name" value="Helicase_ATP-bd"/>
</dbReference>
<evidence type="ECO:0000256" key="1">
    <source>
        <dbReference type="ARBA" id="ARBA00022741"/>
    </source>
</evidence>
<dbReference type="EMBL" id="GL870876">
    <property type="protein sequence ID" value="EIJ89498.1"/>
    <property type="molecule type" value="Genomic_DNA"/>
</dbReference>
<evidence type="ECO:0000256" key="3">
    <source>
        <dbReference type="ARBA" id="ARBA00022806"/>
    </source>
</evidence>